<dbReference type="EMBL" id="PGOL01004983">
    <property type="protein sequence ID" value="PKI36161.1"/>
    <property type="molecule type" value="Genomic_DNA"/>
</dbReference>
<evidence type="ECO:0000256" key="1">
    <source>
        <dbReference type="SAM" id="MobiDB-lite"/>
    </source>
</evidence>
<evidence type="ECO:0000313" key="3">
    <source>
        <dbReference type="Proteomes" id="UP000233551"/>
    </source>
</evidence>
<protein>
    <submittedName>
        <fullName evidence="2">Uncharacterized protein</fullName>
    </submittedName>
</protein>
<proteinExistence type="predicted"/>
<sequence length="199" mass="22602">MMIARWDKWLSLEEIKLDTVSFWIQIQSIPPEMLSEDNITKLAKRAGKVLEIDWKDTPSLPKWYVTPRVLVKVPVTANLIETPSPTPVTRLPGFRAPFPTYPRSANSQKPRYNVIFHLPESMAALTDDKDNITPNHVASGMYSAHTSKLVTAEGSKGEELTNSNPDFLHRGHTKNYIPKKKDHKEDPPKTLPSQRIHSI</sequence>
<feature type="region of interest" description="Disordered" evidence="1">
    <location>
        <begin position="153"/>
        <end position="199"/>
    </location>
</feature>
<feature type="compositionally biased region" description="Basic residues" evidence="1">
    <location>
        <begin position="170"/>
        <end position="182"/>
    </location>
</feature>
<organism evidence="2 3">
    <name type="scientific">Punica granatum</name>
    <name type="common">Pomegranate</name>
    <dbReference type="NCBI Taxonomy" id="22663"/>
    <lineage>
        <taxon>Eukaryota</taxon>
        <taxon>Viridiplantae</taxon>
        <taxon>Streptophyta</taxon>
        <taxon>Embryophyta</taxon>
        <taxon>Tracheophyta</taxon>
        <taxon>Spermatophyta</taxon>
        <taxon>Magnoliopsida</taxon>
        <taxon>eudicotyledons</taxon>
        <taxon>Gunneridae</taxon>
        <taxon>Pentapetalae</taxon>
        <taxon>rosids</taxon>
        <taxon>malvids</taxon>
        <taxon>Myrtales</taxon>
        <taxon>Lythraceae</taxon>
        <taxon>Punica</taxon>
    </lineage>
</organism>
<gene>
    <name evidence="2" type="ORF">CRG98_043460</name>
</gene>
<evidence type="ECO:0000313" key="2">
    <source>
        <dbReference type="EMBL" id="PKI36161.1"/>
    </source>
</evidence>
<reference evidence="2 3" key="1">
    <citation type="submission" date="2017-11" db="EMBL/GenBank/DDBJ databases">
        <title>De-novo sequencing of pomegranate (Punica granatum L.) genome.</title>
        <authorList>
            <person name="Akparov Z."/>
            <person name="Amiraslanov A."/>
            <person name="Hajiyeva S."/>
            <person name="Abbasov M."/>
            <person name="Kaur K."/>
            <person name="Hamwieh A."/>
            <person name="Solovyev V."/>
            <person name="Salamov A."/>
            <person name="Braich B."/>
            <person name="Kosarev P."/>
            <person name="Mahmoud A."/>
            <person name="Hajiyev E."/>
            <person name="Babayeva S."/>
            <person name="Izzatullayeva V."/>
            <person name="Mammadov A."/>
            <person name="Mammadov A."/>
            <person name="Sharifova S."/>
            <person name="Ojaghi J."/>
            <person name="Eynullazada K."/>
            <person name="Bayramov B."/>
            <person name="Abdulazimova A."/>
            <person name="Shahmuradov I."/>
        </authorList>
    </citation>
    <scope>NUCLEOTIDE SEQUENCE [LARGE SCALE GENOMIC DNA]</scope>
    <source>
        <strain evidence="3">cv. AG2017</strain>
        <tissue evidence="2">Leaf</tissue>
    </source>
</reference>
<name>A0A2I0HWU3_PUNGR</name>
<dbReference type="AlphaFoldDB" id="A0A2I0HWU3"/>
<dbReference type="Proteomes" id="UP000233551">
    <property type="component" value="Unassembled WGS sequence"/>
</dbReference>
<accession>A0A2I0HWU3</accession>
<comment type="caution">
    <text evidence="2">The sequence shown here is derived from an EMBL/GenBank/DDBJ whole genome shotgun (WGS) entry which is preliminary data.</text>
</comment>
<keyword evidence="3" id="KW-1185">Reference proteome</keyword>